<dbReference type="RefSeq" id="WP_147453542.1">
    <property type="nucleotide sequence ID" value="NZ_REFR01000011.1"/>
</dbReference>
<sequence>MKGRILTKAISLLFGGALAVVPAAAMAQEGCDVAIQLTGKRNWIIDCNMVKEDGDTLQVNRKGRGSSSKTGIVLTQVVSGTCRYTVPRGGELTIRINTGEELDCPFDVTGEECMVRIAAGTEGEFAFGEKA</sequence>
<feature type="chain" id="PRO_5017931988" evidence="1">
    <location>
        <begin position="28"/>
        <end position="131"/>
    </location>
</feature>
<accession>A0A3M0CDU0</accession>
<organism evidence="2 3">
    <name type="scientific">Eilatimonas milleporae</name>
    <dbReference type="NCBI Taxonomy" id="911205"/>
    <lineage>
        <taxon>Bacteria</taxon>
        <taxon>Pseudomonadati</taxon>
        <taxon>Pseudomonadota</taxon>
        <taxon>Alphaproteobacteria</taxon>
        <taxon>Kordiimonadales</taxon>
        <taxon>Kordiimonadaceae</taxon>
        <taxon>Eilatimonas</taxon>
    </lineage>
</organism>
<evidence type="ECO:0000256" key="1">
    <source>
        <dbReference type="SAM" id="SignalP"/>
    </source>
</evidence>
<reference evidence="2 3" key="1">
    <citation type="submission" date="2018-10" db="EMBL/GenBank/DDBJ databases">
        <title>Genomic Encyclopedia of Archaeal and Bacterial Type Strains, Phase II (KMG-II): from individual species to whole genera.</title>
        <authorList>
            <person name="Goeker M."/>
        </authorList>
    </citation>
    <scope>NUCLEOTIDE SEQUENCE [LARGE SCALE GENOMIC DNA]</scope>
    <source>
        <strain evidence="2 3">DSM 25217</strain>
    </source>
</reference>
<protein>
    <submittedName>
        <fullName evidence="2">Uncharacterized protein</fullName>
    </submittedName>
</protein>
<gene>
    <name evidence="2" type="ORF">BXY39_2086</name>
</gene>
<keyword evidence="3" id="KW-1185">Reference proteome</keyword>
<dbReference type="Proteomes" id="UP000271227">
    <property type="component" value="Unassembled WGS sequence"/>
</dbReference>
<evidence type="ECO:0000313" key="2">
    <source>
        <dbReference type="EMBL" id="RMB07991.1"/>
    </source>
</evidence>
<dbReference type="EMBL" id="REFR01000011">
    <property type="protein sequence ID" value="RMB07991.1"/>
    <property type="molecule type" value="Genomic_DNA"/>
</dbReference>
<keyword evidence="1" id="KW-0732">Signal</keyword>
<dbReference type="InParanoid" id="A0A3M0CDU0"/>
<proteinExistence type="predicted"/>
<dbReference type="OrthoDB" id="7631092at2"/>
<name>A0A3M0CDU0_9PROT</name>
<evidence type="ECO:0000313" key="3">
    <source>
        <dbReference type="Proteomes" id="UP000271227"/>
    </source>
</evidence>
<dbReference type="AlphaFoldDB" id="A0A3M0CDU0"/>
<feature type="signal peptide" evidence="1">
    <location>
        <begin position="1"/>
        <end position="27"/>
    </location>
</feature>
<comment type="caution">
    <text evidence="2">The sequence shown here is derived from an EMBL/GenBank/DDBJ whole genome shotgun (WGS) entry which is preliminary data.</text>
</comment>